<proteinExistence type="predicted"/>
<dbReference type="InterPro" id="IPR036708">
    <property type="entry name" value="BipD-like_sf"/>
</dbReference>
<comment type="caution">
    <text evidence="1">The sequence shown here is derived from an EMBL/GenBank/DDBJ whole genome shotgun (WGS) entry which is preliminary data.</text>
</comment>
<dbReference type="EMBL" id="JAGETQ010000012">
    <property type="protein sequence ID" value="MBO1915923.1"/>
    <property type="molecule type" value="Genomic_DNA"/>
</dbReference>
<dbReference type="Proteomes" id="UP000664477">
    <property type="component" value="Unassembled WGS sequence"/>
</dbReference>
<dbReference type="Gene3D" id="1.20.1710.10">
    <property type="entry name" value="IpaD-like"/>
    <property type="match status" value="1"/>
</dbReference>
<reference evidence="1" key="1">
    <citation type="submission" date="2021-03" db="EMBL/GenBank/DDBJ databases">
        <title>Molecular epidemiology and mechanisms of colistin and carbapenem resistance in Enterobacteriaceae from clinical isolates, the environment and porcine samples in Pretoria, South Africa.</title>
        <authorList>
            <person name="Bogoshi D."/>
            <person name="Mbelle N.M."/>
            <person name="Naidoo V."/>
            <person name="Osei Sekyere J."/>
        </authorList>
    </citation>
    <scope>NUCLEOTIDE SEQUENCE</scope>
    <source>
        <strain evidence="1">C052</strain>
    </source>
</reference>
<protein>
    <submittedName>
        <fullName evidence="1">Uncharacterized protein</fullName>
    </submittedName>
</protein>
<sequence>MMLKNAVNSSVSRLLETFRQDNSHFDTLTQLLIKLIQELDQYIRFS</sequence>
<organism evidence="1 2">
    <name type="scientific">Providencia rettgeri</name>
    <dbReference type="NCBI Taxonomy" id="587"/>
    <lineage>
        <taxon>Bacteria</taxon>
        <taxon>Pseudomonadati</taxon>
        <taxon>Pseudomonadota</taxon>
        <taxon>Gammaproteobacteria</taxon>
        <taxon>Enterobacterales</taxon>
        <taxon>Morganellaceae</taxon>
        <taxon>Providencia</taxon>
    </lineage>
</organism>
<accession>A0A939NAU7</accession>
<evidence type="ECO:0000313" key="2">
    <source>
        <dbReference type="Proteomes" id="UP000664477"/>
    </source>
</evidence>
<evidence type="ECO:0000313" key="1">
    <source>
        <dbReference type="EMBL" id="MBO1915923.1"/>
    </source>
</evidence>
<dbReference type="AlphaFoldDB" id="A0A939NAU7"/>
<gene>
    <name evidence="1" type="ORF">J4727_04170</name>
</gene>
<dbReference type="SUPFAM" id="SSF140693">
    <property type="entry name" value="IpaD-like"/>
    <property type="match status" value="1"/>
</dbReference>
<name>A0A939NAU7_PRORE</name>